<dbReference type="EMBL" id="JBGBPQ010000006">
    <property type="protein sequence ID" value="KAL1522605.1"/>
    <property type="molecule type" value="Genomic_DNA"/>
</dbReference>
<reference evidence="4 5" key="1">
    <citation type="journal article" date="2024" name="Science">
        <title>Giant polyketide synthase enzymes in the biosynthesis of giant marine polyether toxins.</title>
        <authorList>
            <person name="Fallon T.R."/>
            <person name="Shende V.V."/>
            <person name="Wierzbicki I.H."/>
            <person name="Pendleton A.L."/>
            <person name="Watervoot N.F."/>
            <person name="Auber R.P."/>
            <person name="Gonzalez D.J."/>
            <person name="Wisecaver J.H."/>
            <person name="Moore B.S."/>
        </authorList>
    </citation>
    <scope>NUCLEOTIDE SEQUENCE [LARGE SCALE GENOMIC DNA]</scope>
    <source>
        <strain evidence="4 5">12B1</strain>
    </source>
</reference>
<accession>A0AB34JM75</accession>
<proteinExistence type="inferred from homology"/>
<feature type="domain" description="NIF system FeS cluster assembly NifU C-terminal" evidence="3">
    <location>
        <begin position="75"/>
        <end position="140"/>
    </location>
</feature>
<evidence type="ECO:0000259" key="3">
    <source>
        <dbReference type="Pfam" id="PF01106"/>
    </source>
</evidence>
<feature type="chain" id="PRO_5044245743" description="NIF system FeS cluster assembly NifU C-terminal domain-containing protein" evidence="2">
    <location>
        <begin position="18"/>
        <end position="229"/>
    </location>
</feature>
<gene>
    <name evidence="4" type="ORF">AB1Y20_017588</name>
</gene>
<feature type="signal peptide" evidence="2">
    <location>
        <begin position="1"/>
        <end position="17"/>
    </location>
</feature>
<dbReference type="GO" id="GO:0009536">
    <property type="term" value="C:plastid"/>
    <property type="evidence" value="ECO:0007669"/>
    <property type="project" value="UniProtKB-ARBA"/>
</dbReference>
<dbReference type="AlphaFoldDB" id="A0AB34JM75"/>
<dbReference type="PANTHER" id="PTHR11178">
    <property type="entry name" value="IRON-SULFUR CLUSTER SCAFFOLD PROTEIN NFU-RELATED"/>
    <property type="match status" value="1"/>
</dbReference>
<name>A0AB34JM75_PRYPA</name>
<keyword evidence="2" id="KW-0732">Signal</keyword>
<dbReference type="GO" id="GO:0005198">
    <property type="term" value="F:structural molecule activity"/>
    <property type="evidence" value="ECO:0007669"/>
    <property type="project" value="UniProtKB-ARBA"/>
</dbReference>
<evidence type="ECO:0000256" key="2">
    <source>
        <dbReference type="SAM" id="SignalP"/>
    </source>
</evidence>
<evidence type="ECO:0000256" key="1">
    <source>
        <dbReference type="ARBA" id="ARBA00006420"/>
    </source>
</evidence>
<sequence length="229" mass="24547">MRPFLLLLAASLTLALAYTPAGPALCARQHRRGPFRSRLVCCDVVSPFDPSATASAEPSARGPITGPLPLTPENVELVLEEMRPYLLADGGNVELKDIDGATVVLELQGACGSCPSSSMTMKFGLERGLREKIPEILAVEQVSAEGALLTEEAVEEVLEEIRPFLKIAGGGVEMVDMDPAGVQPSVTLRMTGSGAMIKSVRGEVLQRLRNKIPTLAGVLWDDPEWKNSR</sequence>
<keyword evidence="5" id="KW-1185">Reference proteome</keyword>
<comment type="similarity">
    <text evidence="1">Belongs to the NifU family.</text>
</comment>
<dbReference type="GO" id="GO:0005506">
    <property type="term" value="F:iron ion binding"/>
    <property type="evidence" value="ECO:0007669"/>
    <property type="project" value="InterPro"/>
</dbReference>
<dbReference type="Proteomes" id="UP001515480">
    <property type="component" value="Unassembled WGS sequence"/>
</dbReference>
<comment type="caution">
    <text evidence="4">The sequence shown here is derived from an EMBL/GenBank/DDBJ whole genome shotgun (WGS) entry which is preliminary data.</text>
</comment>
<dbReference type="InterPro" id="IPR001075">
    <property type="entry name" value="NIF_FeS_clus_asmbl_NifU_C"/>
</dbReference>
<dbReference type="PANTHER" id="PTHR11178:SF25">
    <property type="entry name" value="NIFU-LIKE PROTEIN 3, CHLOROPLASTIC"/>
    <property type="match status" value="1"/>
</dbReference>
<dbReference type="SUPFAM" id="SSF117916">
    <property type="entry name" value="Fe-S cluster assembly (FSCA) domain-like"/>
    <property type="match status" value="2"/>
</dbReference>
<dbReference type="Gene3D" id="3.30.300.130">
    <property type="entry name" value="Fe-S cluster assembly (FSCA)"/>
    <property type="match status" value="2"/>
</dbReference>
<dbReference type="GO" id="GO:0005739">
    <property type="term" value="C:mitochondrion"/>
    <property type="evidence" value="ECO:0007669"/>
    <property type="project" value="TreeGrafter"/>
</dbReference>
<evidence type="ECO:0000313" key="4">
    <source>
        <dbReference type="EMBL" id="KAL1522605.1"/>
    </source>
</evidence>
<dbReference type="FunFam" id="3.30.300.130:FF:000003">
    <property type="entry name" value="NifU-like protein 3, chloroplastic"/>
    <property type="match status" value="1"/>
</dbReference>
<organism evidence="4 5">
    <name type="scientific">Prymnesium parvum</name>
    <name type="common">Toxic golden alga</name>
    <dbReference type="NCBI Taxonomy" id="97485"/>
    <lineage>
        <taxon>Eukaryota</taxon>
        <taxon>Haptista</taxon>
        <taxon>Haptophyta</taxon>
        <taxon>Prymnesiophyceae</taxon>
        <taxon>Prymnesiales</taxon>
        <taxon>Prymnesiaceae</taxon>
        <taxon>Prymnesium</taxon>
    </lineage>
</organism>
<dbReference type="InterPro" id="IPR034904">
    <property type="entry name" value="FSCA_dom_sf"/>
</dbReference>
<feature type="domain" description="NIF system FeS cluster assembly NifU C-terminal" evidence="3">
    <location>
        <begin position="154"/>
        <end position="212"/>
    </location>
</feature>
<dbReference type="GO" id="GO:0016226">
    <property type="term" value="P:iron-sulfur cluster assembly"/>
    <property type="evidence" value="ECO:0007669"/>
    <property type="project" value="InterPro"/>
</dbReference>
<dbReference type="Pfam" id="PF01106">
    <property type="entry name" value="NifU"/>
    <property type="match status" value="2"/>
</dbReference>
<dbReference type="GO" id="GO:0051536">
    <property type="term" value="F:iron-sulfur cluster binding"/>
    <property type="evidence" value="ECO:0007669"/>
    <property type="project" value="InterPro"/>
</dbReference>
<protein>
    <recommendedName>
        <fullName evidence="3">NIF system FeS cluster assembly NifU C-terminal domain-containing protein</fullName>
    </recommendedName>
</protein>
<evidence type="ECO:0000313" key="5">
    <source>
        <dbReference type="Proteomes" id="UP001515480"/>
    </source>
</evidence>